<gene>
    <name evidence="10" type="ORF">CALVIDRAFT_543123</name>
</gene>
<feature type="compositionally biased region" description="Basic and acidic residues" evidence="8">
    <location>
        <begin position="269"/>
        <end position="285"/>
    </location>
</feature>
<keyword evidence="5" id="KW-0430">Lectin</keyword>
<dbReference type="PROSITE" id="PS51914">
    <property type="entry name" value="MRH"/>
    <property type="match status" value="1"/>
</dbReference>
<evidence type="ECO:0000256" key="8">
    <source>
        <dbReference type="SAM" id="MobiDB-lite"/>
    </source>
</evidence>
<comment type="similarity">
    <text evidence="2">Belongs to the OS-9 family.</text>
</comment>
<dbReference type="InterPro" id="IPR012913">
    <property type="entry name" value="OS9-like_dom"/>
</dbReference>
<feature type="region of interest" description="Disordered" evidence="8">
    <location>
        <begin position="242"/>
        <end position="285"/>
    </location>
</feature>
<evidence type="ECO:0000256" key="5">
    <source>
        <dbReference type="ARBA" id="ARBA00022734"/>
    </source>
</evidence>
<dbReference type="GO" id="GO:0030970">
    <property type="term" value="P:retrograde protein transport, ER to cytosol"/>
    <property type="evidence" value="ECO:0007669"/>
    <property type="project" value="TreeGrafter"/>
</dbReference>
<dbReference type="Gene3D" id="2.70.130.10">
    <property type="entry name" value="Mannose-6-phosphate receptor binding domain"/>
    <property type="match status" value="1"/>
</dbReference>
<dbReference type="InterPro" id="IPR045149">
    <property type="entry name" value="OS-9-like"/>
</dbReference>
<dbReference type="PANTHER" id="PTHR15414:SF0">
    <property type="entry name" value="ENDOPLASMIC RETICULUM LECTIN 1"/>
    <property type="match status" value="1"/>
</dbReference>
<dbReference type="AlphaFoldDB" id="A0A167FX35"/>
<evidence type="ECO:0000256" key="2">
    <source>
        <dbReference type="ARBA" id="ARBA00009918"/>
    </source>
</evidence>
<dbReference type="EMBL" id="KV417358">
    <property type="protein sequence ID" value="KZO89937.1"/>
    <property type="molecule type" value="Genomic_DNA"/>
</dbReference>
<sequence>MILGAKQSPYLCLLPDPSPSSSKPAQNLPTHHPNPIASWQLLEPLNGKCFYLRQGWFTYSYCHNDQVRQFREMAHAHPHPPSGRTPEEDPNFEAYTLGVSPMQKAEDRDVALRASSNLELRGTGQRYLVQTWSDGTVCDKSGRSREVEIQFHCSMTTTDGILLVKETRTCQYVLVLQTPRLCSEPGFRSERDSDPVNAVRCREIVDTAPSVNLGASRSEDQVPGPPGATLGVTWADKAFRMPKEKRAQLPEGKNKGAGWLEDSESDPETELKGVEKEKDAKNAQRNRVMELVRSLNRLLMGDPAGLEELNIQVQEDDDGAMIILDLTDDTVDLDGSSGEGKAAAEEESSGEEKKGSKSLSDRFREAIKALASARGQRADDEWFEDDGYEYEDTLQPHVMHEDL</sequence>
<evidence type="ECO:0000313" key="11">
    <source>
        <dbReference type="Proteomes" id="UP000076738"/>
    </source>
</evidence>
<comment type="subcellular location">
    <subcellularLocation>
        <location evidence="1">Endoplasmic reticulum membrane</location>
        <topology evidence="1">Peripheral membrane protein</topology>
        <orientation evidence="1">Lumenal side</orientation>
    </subcellularLocation>
</comment>
<feature type="compositionally biased region" description="Basic and acidic residues" evidence="8">
    <location>
        <begin position="350"/>
        <end position="360"/>
    </location>
</feature>
<dbReference type="GO" id="GO:0005788">
    <property type="term" value="C:endoplasmic reticulum lumen"/>
    <property type="evidence" value="ECO:0007669"/>
    <property type="project" value="TreeGrafter"/>
</dbReference>
<keyword evidence="7" id="KW-1015">Disulfide bond</keyword>
<keyword evidence="6" id="KW-0256">Endoplasmic reticulum</keyword>
<accession>A0A167FX35</accession>
<evidence type="ECO:0000259" key="9">
    <source>
        <dbReference type="PROSITE" id="PS51914"/>
    </source>
</evidence>
<evidence type="ECO:0000256" key="6">
    <source>
        <dbReference type="ARBA" id="ARBA00022824"/>
    </source>
</evidence>
<dbReference type="STRING" id="1330018.A0A167FX35"/>
<evidence type="ECO:0000256" key="7">
    <source>
        <dbReference type="ARBA" id="ARBA00023157"/>
    </source>
</evidence>
<protein>
    <recommendedName>
        <fullName evidence="3">Protein OS-9 homolog</fullName>
    </recommendedName>
</protein>
<organism evidence="10 11">
    <name type="scientific">Calocera viscosa (strain TUFC12733)</name>
    <dbReference type="NCBI Taxonomy" id="1330018"/>
    <lineage>
        <taxon>Eukaryota</taxon>
        <taxon>Fungi</taxon>
        <taxon>Dikarya</taxon>
        <taxon>Basidiomycota</taxon>
        <taxon>Agaricomycotina</taxon>
        <taxon>Dacrymycetes</taxon>
        <taxon>Dacrymycetales</taxon>
        <taxon>Dacrymycetaceae</taxon>
        <taxon>Calocera</taxon>
    </lineage>
</organism>
<evidence type="ECO:0000313" key="10">
    <source>
        <dbReference type="EMBL" id="KZO89937.1"/>
    </source>
</evidence>
<dbReference type="Proteomes" id="UP000076738">
    <property type="component" value="Unassembled WGS sequence"/>
</dbReference>
<dbReference type="GO" id="GO:0030246">
    <property type="term" value="F:carbohydrate binding"/>
    <property type="evidence" value="ECO:0007669"/>
    <property type="project" value="UniProtKB-KW"/>
</dbReference>
<feature type="region of interest" description="Disordered" evidence="8">
    <location>
        <begin position="331"/>
        <end position="360"/>
    </location>
</feature>
<dbReference type="GO" id="GO:0030968">
    <property type="term" value="P:endoplasmic reticulum unfolded protein response"/>
    <property type="evidence" value="ECO:0007669"/>
    <property type="project" value="InterPro"/>
</dbReference>
<evidence type="ECO:0000256" key="1">
    <source>
        <dbReference type="ARBA" id="ARBA00004367"/>
    </source>
</evidence>
<dbReference type="PANTHER" id="PTHR15414">
    <property type="entry name" value="OS-9-RELATED"/>
    <property type="match status" value="1"/>
</dbReference>
<evidence type="ECO:0000256" key="4">
    <source>
        <dbReference type="ARBA" id="ARBA00022729"/>
    </source>
</evidence>
<dbReference type="InterPro" id="IPR009011">
    <property type="entry name" value="Man6P_isomerase_rcpt-bd_dom_sf"/>
</dbReference>
<dbReference type="SUPFAM" id="SSF50911">
    <property type="entry name" value="Mannose 6-phosphate receptor domain"/>
    <property type="match status" value="1"/>
</dbReference>
<reference evidence="10 11" key="1">
    <citation type="journal article" date="2016" name="Mol. Biol. Evol.">
        <title>Comparative Genomics of Early-Diverging Mushroom-Forming Fungi Provides Insights into the Origins of Lignocellulose Decay Capabilities.</title>
        <authorList>
            <person name="Nagy L.G."/>
            <person name="Riley R."/>
            <person name="Tritt A."/>
            <person name="Adam C."/>
            <person name="Daum C."/>
            <person name="Floudas D."/>
            <person name="Sun H."/>
            <person name="Yadav J.S."/>
            <person name="Pangilinan J."/>
            <person name="Larsson K.H."/>
            <person name="Matsuura K."/>
            <person name="Barry K."/>
            <person name="Labutti K."/>
            <person name="Kuo R."/>
            <person name="Ohm R.A."/>
            <person name="Bhattacharya S.S."/>
            <person name="Shirouzu T."/>
            <person name="Yoshinaga Y."/>
            <person name="Martin F.M."/>
            <person name="Grigoriev I.V."/>
            <person name="Hibbett D.S."/>
        </authorList>
    </citation>
    <scope>NUCLEOTIDE SEQUENCE [LARGE SCALE GENOMIC DNA]</scope>
    <source>
        <strain evidence="10 11">TUFC12733</strain>
    </source>
</reference>
<name>A0A167FX35_CALVF</name>
<dbReference type="InterPro" id="IPR044865">
    <property type="entry name" value="MRH_dom"/>
</dbReference>
<dbReference type="OrthoDB" id="3366633at2759"/>
<feature type="compositionally biased region" description="Basic and acidic residues" evidence="8">
    <location>
        <begin position="242"/>
        <end position="254"/>
    </location>
</feature>
<keyword evidence="11" id="KW-1185">Reference proteome</keyword>
<dbReference type="Pfam" id="PF07915">
    <property type="entry name" value="PRKCSH"/>
    <property type="match status" value="1"/>
</dbReference>
<keyword evidence="4" id="KW-0732">Signal</keyword>
<proteinExistence type="inferred from homology"/>
<feature type="domain" description="MRH" evidence="9">
    <location>
        <begin position="47"/>
        <end position="184"/>
    </location>
</feature>
<dbReference type="GO" id="GO:0005789">
    <property type="term" value="C:endoplasmic reticulum membrane"/>
    <property type="evidence" value="ECO:0007669"/>
    <property type="project" value="UniProtKB-SubCell"/>
</dbReference>
<evidence type="ECO:0000256" key="3">
    <source>
        <dbReference type="ARBA" id="ARBA00018727"/>
    </source>
</evidence>